<dbReference type="Proteomes" id="UP000460949">
    <property type="component" value="Unassembled WGS sequence"/>
</dbReference>
<accession>A0A845DQF7</accession>
<dbReference type="AlphaFoldDB" id="A0A845DQF7"/>
<name>A0A845DQF7_9BACI</name>
<comment type="caution">
    <text evidence="1">The sequence shown here is derived from an EMBL/GenBank/DDBJ whole genome shotgun (WGS) entry which is preliminary data.</text>
</comment>
<sequence>MDVMKTTQSRLDARTYESTEQFIRMITTSDTSKSCMIKDIETSEAVGITPLDKNRHAFSGRAVRLYEHTGFITERRRYETDRGTTTFSWPFFKPIT</sequence>
<evidence type="ECO:0000313" key="1">
    <source>
        <dbReference type="EMBL" id="MYL18612.1"/>
    </source>
</evidence>
<protein>
    <submittedName>
        <fullName evidence="1">Uncharacterized protein</fullName>
    </submittedName>
</protein>
<proteinExistence type="predicted"/>
<gene>
    <name evidence="1" type="ORF">GLW04_01850</name>
</gene>
<organism evidence="1 2">
    <name type="scientific">Halobacillus litoralis</name>
    <dbReference type="NCBI Taxonomy" id="45668"/>
    <lineage>
        <taxon>Bacteria</taxon>
        <taxon>Bacillati</taxon>
        <taxon>Bacillota</taxon>
        <taxon>Bacilli</taxon>
        <taxon>Bacillales</taxon>
        <taxon>Bacillaceae</taxon>
        <taxon>Halobacillus</taxon>
    </lineage>
</organism>
<dbReference type="EMBL" id="WMET01000001">
    <property type="protein sequence ID" value="MYL18612.1"/>
    <property type="molecule type" value="Genomic_DNA"/>
</dbReference>
<evidence type="ECO:0000313" key="2">
    <source>
        <dbReference type="Proteomes" id="UP000460949"/>
    </source>
</evidence>
<reference evidence="1 2" key="1">
    <citation type="submission" date="2019-11" db="EMBL/GenBank/DDBJ databases">
        <title>Genome sequences of 17 halophilic strains isolated from different environments.</title>
        <authorList>
            <person name="Furrow R.E."/>
        </authorList>
    </citation>
    <scope>NUCLEOTIDE SEQUENCE [LARGE SCALE GENOMIC DNA]</scope>
    <source>
        <strain evidence="1 2">22511_23_Filter</strain>
    </source>
</reference>